<gene>
    <name evidence="2" type="ORF">GCM10009759_28770</name>
</gene>
<name>A0ABP5IFG8_9ACTN</name>
<evidence type="ECO:0000256" key="1">
    <source>
        <dbReference type="SAM" id="MobiDB-lite"/>
    </source>
</evidence>
<evidence type="ECO:0000313" key="3">
    <source>
        <dbReference type="Proteomes" id="UP001500897"/>
    </source>
</evidence>
<sequence length="95" mass="10272">MAAAGRRWADSLVDNPHPGHRPHLTLAVCGAIAPEPNPPYPPGRWMPHLGLTRRMEPDGLAPAHRLLGRRPDPEGVFGAARSFDGESQLTDPLVT</sequence>
<keyword evidence="3" id="KW-1185">Reference proteome</keyword>
<accession>A0ABP5IFG8</accession>
<dbReference type="EMBL" id="BAAANS010000016">
    <property type="protein sequence ID" value="GAA2098096.1"/>
    <property type="molecule type" value="Genomic_DNA"/>
</dbReference>
<feature type="region of interest" description="Disordered" evidence="1">
    <location>
        <begin position="66"/>
        <end position="95"/>
    </location>
</feature>
<dbReference type="Proteomes" id="UP001500897">
    <property type="component" value="Unassembled WGS sequence"/>
</dbReference>
<organism evidence="2 3">
    <name type="scientific">Kitasatospora saccharophila</name>
    <dbReference type="NCBI Taxonomy" id="407973"/>
    <lineage>
        <taxon>Bacteria</taxon>
        <taxon>Bacillati</taxon>
        <taxon>Actinomycetota</taxon>
        <taxon>Actinomycetes</taxon>
        <taxon>Kitasatosporales</taxon>
        <taxon>Streptomycetaceae</taxon>
        <taxon>Kitasatospora</taxon>
    </lineage>
</organism>
<evidence type="ECO:0008006" key="4">
    <source>
        <dbReference type="Google" id="ProtNLM"/>
    </source>
</evidence>
<protein>
    <recommendedName>
        <fullName evidence="4">2'-5' RNA ligase superfamily protein</fullName>
    </recommendedName>
</protein>
<reference evidence="3" key="1">
    <citation type="journal article" date="2019" name="Int. J. Syst. Evol. Microbiol.">
        <title>The Global Catalogue of Microorganisms (GCM) 10K type strain sequencing project: providing services to taxonomists for standard genome sequencing and annotation.</title>
        <authorList>
            <consortium name="The Broad Institute Genomics Platform"/>
            <consortium name="The Broad Institute Genome Sequencing Center for Infectious Disease"/>
            <person name="Wu L."/>
            <person name="Ma J."/>
        </authorList>
    </citation>
    <scope>NUCLEOTIDE SEQUENCE [LARGE SCALE GENOMIC DNA]</scope>
    <source>
        <strain evidence="3">JCM 14559</strain>
    </source>
</reference>
<evidence type="ECO:0000313" key="2">
    <source>
        <dbReference type="EMBL" id="GAA2098096.1"/>
    </source>
</evidence>
<proteinExistence type="predicted"/>
<comment type="caution">
    <text evidence="2">The sequence shown here is derived from an EMBL/GenBank/DDBJ whole genome shotgun (WGS) entry which is preliminary data.</text>
</comment>
<feature type="compositionally biased region" description="Polar residues" evidence="1">
    <location>
        <begin position="85"/>
        <end position="95"/>
    </location>
</feature>